<feature type="binding site" evidence="4">
    <location>
        <position position="10"/>
    </location>
    <ligand>
        <name>Zn(2+)</name>
        <dbReference type="ChEBI" id="CHEBI:29105"/>
        <label>1</label>
    </ligand>
</feature>
<dbReference type="Proteomes" id="UP000481872">
    <property type="component" value="Unassembled WGS sequence"/>
</dbReference>
<feature type="binding site" evidence="4">
    <location>
        <position position="74"/>
    </location>
    <ligand>
        <name>Zn(2+)</name>
        <dbReference type="ChEBI" id="CHEBI:29105"/>
        <label>3</label>
    </ligand>
</feature>
<evidence type="ECO:0000256" key="1">
    <source>
        <dbReference type="ARBA" id="ARBA00022723"/>
    </source>
</evidence>
<feature type="binding site" evidence="4">
    <location>
        <position position="193"/>
    </location>
    <ligand>
        <name>Zn(2+)</name>
        <dbReference type="ChEBI" id="CHEBI:29105"/>
        <label>1</label>
    </ligand>
</feature>
<feature type="binding site" evidence="4">
    <location>
        <position position="8"/>
    </location>
    <ligand>
        <name>Zn(2+)</name>
        <dbReference type="ChEBI" id="CHEBI:29105"/>
        <label>1</label>
    </ligand>
</feature>
<evidence type="ECO:0000259" key="5">
    <source>
        <dbReference type="SMART" id="SM00481"/>
    </source>
</evidence>
<protein>
    <submittedName>
        <fullName evidence="6">Phosphatase</fullName>
    </submittedName>
</protein>
<feature type="binding site" evidence="4">
    <location>
        <position position="132"/>
    </location>
    <ligand>
        <name>Zn(2+)</name>
        <dbReference type="ChEBI" id="CHEBI:29105"/>
        <label>3</label>
    </ligand>
</feature>
<dbReference type="RefSeq" id="WP_061995823.1">
    <property type="nucleotide sequence ID" value="NZ_JAAGPU010000023.1"/>
</dbReference>
<dbReference type="Gene3D" id="3.20.20.140">
    <property type="entry name" value="Metal-dependent hydrolases"/>
    <property type="match status" value="1"/>
</dbReference>
<dbReference type="InterPro" id="IPR016195">
    <property type="entry name" value="Pol/histidinol_Pase-like"/>
</dbReference>
<keyword evidence="1 4" id="KW-0479">Metal-binding</keyword>
<keyword evidence="7" id="KW-1185">Reference proteome</keyword>
<dbReference type="SUPFAM" id="SSF89550">
    <property type="entry name" value="PHP domain-like"/>
    <property type="match status" value="1"/>
</dbReference>
<dbReference type="HAMAP" id="MF_01561">
    <property type="entry name" value="YcdX_phosphat"/>
    <property type="match status" value="1"/>
</dbReference>
<dbReference type="Pfam" id="PF02811">
    <property type="entry name" value="PHP"/>
    <property type="match status" value="1"/>
</dbReference>
<dbReference type="GO" id="GO:0005829">
    <property type="term" value="C:cytosol"/>
    <property type="evidence" value="ECO:0007669"/>
    <property type="project" value="TreeGrafter"/>
</dbReference>
<evidence type="ECO:0000256" key="2">
    <source>
        <dbReference type="ARBA" id="ARBA00022801"/>
    </source>
</evidence>
<keyword evidence="2 4" id="KW-0378">Hydrolase</keyword>
<feature type="binding site" evidence="4">
    <location>
        <position position="102"/>
    </location>
    <ligand>
        <name>Zn(2+)</name>
        <dbReference type="ChEBI" id="CHEBI:29105"/>
        <label>3</label>
    </ligand>
</feature>
<dbReference type="NCBIfam" id="NF006702">
    <property type="entry name" value="PRK09248.1"/>
    <property type="match status" value="1"/>
</dbReference>
<dbReference type="CDD" id="cd07437">
    <property type="entry name" value="PHP_HisPPase_Ycdx_like"/>
    <property type="match status" value="1"/>
</dbReference>
<feature type="binding site" evidence="4">
    <location>
        <position position="16"/>
    </location>
    <ligand>
        <name>Zn(2+)</name>
        <dbReference type="ChEBI" id="CHEBI:29105"/>
        <label>2</label>
    </ligand>
</feature>
<gene>
    <name evidence="6" type="ORF">G3M99_12385</name>
</gene>
<comment type="caution">
    <text evidence="6">The sequence shown here is derived from an EMBL/GenBank/DDBJ whole genome shotgun (WGS) entry which is preliminary data.</text>
</comment>
<organism evidence="6 7">
    <name type="scientific">Clostridium senegalense</name>
    <dbReference type="NCBI Taxonomy" id="1465809"/>
    <lineage>
        <taxon>Bacteria</taxon>
        <taxon>Bacillati</taxon>
        <taxon>Bacillota</taxon>
        <taxon>Clostridia</taxon>
        <taxon>Eubacteriales</taxon>
        <taxon>Clostridiaceae</taxon>
        <taxon>Clostridium</taxon>
    </lineage>
</organism>
<accession>A0A6M0H5Q9</accession>
<dbReference type="GO" id="GO:0016791">
    <property type="term" value="F:phosphatase activity"/>
    <property type="evidence" value="ECO:0007669"/>
    <property type="project" value="UniProtKB-UniRule"/>
</dbReference>
<feature type="binding site" evidence="4">
    <location>
        <position position="195"/>
    </location>
    <ligand>
        <name>Zn(2+)</name>
        <dbReference type="ChEBI" id="CHEBI:29105"/>
        <label>2</label>
    </ligand>
</feature>
<dbReference type="PANTHER" id="PTHR36928:SF1">
    <property type="entry name" value="PHOSPHATASE YCDX-RELATED"/>
    <property type="match status" value="1"/>
</dbReference>
<dbReference type="InterPro" id="IPR004013">
    <property type="entry name" value="PHP_dom"/>
</dbReference>
<dbReference type="EMBL" id="JAAGPU010000023">
    <property type="protein sequence ID" value="NEU05638.1"/>
    <property type="molecule type" value="Genomic_DNA"/>
</dbReference>
<comment type="similarity">
    <text evidence="4">Belongs to the PHP family.</text>
</comment>
<dbReference type="SMART" id="SM00481">
    <property type="entry name" value="POLIIIAc"/>
    <property type="match status" value="1"/>
</dbReference>
<sequence>MKAVVDVHTHTVSSGHAYNTLLENIKEASNKGIKILGVSDHGPDMPGGPHIFHFANLDDIPRKLYGVKILRGCEANIIDYDGNLDIPERISRRLDYMIASLHDVCIKSGTIEENTSAIIGAIKNKDVFIIGHSGNPKFPIDMEKVVIKAKEEDKIIELNNSSFVNSRKGSDKNCYKIAELCKQYGVKMIFGSDAHNCFNIGEFSMVQKLVEDIDFPKELIMNYDEKMFTDYLQGKGKNI</sequence>
<reference evidence="6 7" key="1">
    <citation type="submission" date="2020-02" db="EMBL/GenBank/DDBJ databases">
        <title>Genome assembly of a novel Clostridium senegalense strain.</title>
        <authorList>
            <person name="Gupta T.B."/>
            <person name="Jauregui R."/>
            <person name="Maclean P."/>
            <person name="Nawarathana A."/>
            <person name="Brightwell G."/>
        </authorList>
    </citation>
    <scope>NUCLEOTIDE SEQUENCE [LARGE SCALE GENOMIC DNA]</scope>
    <source>
        <strain evidence="6 7">AGRFS4</strain>
    </source>
</reference>
<dbReference type="InterPro" id="IPR003141">
    <property type="entry name" value="Pol/His_phosphatase_N"/>
</dbReference>
<evidence type="ECO:0000313" key="6">
    <source>
        <dbReference type="EMBL" id="NEU05638.1"/>
    </source>
</evidence>
<keyword evidence="3 4" id="KW-0862">Zinc</keyword>
<evidence type="ECO:0000256" key="4">
    <source>
        <dbReference type="HAMAP-Rule" id="MF_01561"/>
    </source>
</evidence>
<name>A0A6M0H5Q9_9CLOT</name>
<dbReference type="PANTHER" id="PTHR36928">
    <property type="entry name" value="PHOSPHATASE YCDX-RELATED"/>
    <property type="match status" value="1"/>
</dbReference>
<dbReference type="AlphaFoldDB" id="A0A6M0H5Q9"/>
<proteinExistence type="inferred from homology"/>
<evidence type="ECO:0000256" key="3">
    <source>
        <dbReference type="ARBA" id="ARBA00022833"/>
    </source>
</evidence>
<feature type="binding site" evidence="4">
    <location>
        <position position="41"/>
    </location>
    <ligand>
        <name>Zn(2+)</name>
        <dbReference type="ChEBI" id="CHEBI:29105"/>
        <label>2</label>
    </ligand>
</feature>
<evidence type="ECO:0000313" key="7">
    <source>
        <dbReference type="Proteomes" id="UP000481872"/>
    </source>
</evidence>
<dbReference type="GO" id="GO:0008270">
    <property type="term" value="F:zinc ion binding"/>
    <property type="evidence" value="ECO:0007669"/>
    <property type="project" value="UniProtKB-UniRule"/>
</dbReference>
<feature type="binding site" evidence="4">
    <location>
        <position position="74"/>
    </location>
    <ligand>
        <name>Zn(2+)</name>
        <dbReference type="ChEBI" id="CHEBI:29105"/>
        <label>1</label>
    </ligand>
</feature>
<comment type="cofactor">
    <cofactor evidence="4">
        <name>Zn(2+)</name>
        <dbReference type="ChEBI" id="CHEBI:29105"/>
    </cofactor>
    <text evidence="4">Binds 3 Zn(2+) ions per subunit.</text>
</comment>
<dbReference type="InterPro" id="IPR023710">
    <property type="entry name" value="Phosphatase_YcdX_put"/>
</dbReference>
<dbReference type="InterPro" id="IPR050243">
    <property type="entry name" value="PHP_phosphatase"/>
</dbReference>
<feature type="domain" description="Polymerase/histidinol phosphatase N-terminal" evidence="5">
    <location>
        <begin position="5"/>
        <end position="79"/>
    </location>
</feature>